<gene>
    <name evidence="2" type="ORF">GALMADRAFT_15660</name>
</gene>
<feature type="non-terminal residue" evidence="2">
    <location>
        <position position="1"/>
    </location>
</feature>
<name>A0A067SW89_GALM3</name>
<dbReference type="InterPro" id="IPR041457">
    <property type="entry name" value="CxC2_KDZ-assoc"/>
</dbReference>
<dbReference type="Proteomes" id="UP000027222">
    <property type="component" value="Unassembled WGS sequence"/>
</dbReference>
<dbReference type="EMBL" id="KL142394">
    <property type="protein sequence ID" value="KDR71018.1"/>
    <property type="molecule type" value="Genomic_DNA"/>
</dbReference>
<protein>
    <recommendedName>
        <fullName evidence="1">CxC2-like cysteine cluster KDZ transposase-associated domain-containing protein</fullName>
    </recommendedName>
</protein>
<evidence type="ECO:0000313" key="2">
    <source>
        <dbReference type="EMBL" id="KDR71018.1"/>
    </source>
</evidence>
<reference evidence="3" key="1">
    <citation type="journal article" date="2014" name="Proc. Natl. Acad. Sci. U.S.A.">
        <title>Extensive sampling of basidiomycete genomes demonstrates inadequacy of the white-rot/brown-rot paradigm for wood decay fungi.</title>
        <authorList>
            <person name="Riley R."/>
            <person name="Salamov A.A."/>
            <person name="Brown D.W."/>
            <person name="Nagy L.G."/>
            <person name="Floudas D."/>
            <person name="Held B.W."/>
            <person name="Levasseur A."/>
            <person name="Lombard V."/>
            <person name="Morin E."/>
            <person name="Otillar R."/>
            <person name="Lindquist E.A."/>
            <person name="Sun H."/>
            <person name="LaButti K.M."/>
            <person name="Schmutz J."/>
            <person name="Jabbour D."/>
            <person name="Luo H."/>
            <person name="Baker S.E."/>
            <person name="Pisabarro A.G."/>
            <person name="Walton J.D."/>
            <person name="Blanchette R.A."/>
            <person name="Henrissat B."/>
            <person name="Martin F."/>
            <person name="Cullen D."/>
            <person name="Hibbett D.S."/>
            <person name="Grigoriev I.V."/>
        </authorList>
    </citation>
    <scope>NUCLEOTIDE SEQUENCE [LARGE SCALE GENOMIC DNA]</scope>
    <source>
        <strain evidence="3">CBS 339.88</strain>
    </source>
</reference>
<feature type="non-terminal residue" evidence="2">
    <location>
        <position position="858"/>
    </location>
</feature>
<organism evidence="2 3">
    <name type="scientific">Galerina marginata (strain CBS 339.88)</name>
    <dbReference type="NCBI Taxonomy" id="685588"/>
    <lineage>
        <taxon>Eukaryota</taxon>
        <taxon>Fungi</taxon>
        <taxon>Dikarya</taxon>
        <taxon>Basidiomycota</taxon>
        <taxon>Agaricomycotina</taxon>
        <taxon>Agaricomycetes</taxon>
        <taxon>Agaricomycetidae</taxon>
        <taxon>Agaricales</taxon>
        <taxon>Agaricineae</taxon>
        <taxon>Strophariaceae</taxon>
        <taxon>Galerina</taxon>
    </lineage>
</organism>
<dbReference type="AlphaFoldDB" id="A0A067SW89"/>
<dbReference type="InterPro" id="IPR040521">
    <property type="entry name" value="KDZ"/>
</dbReference>
<dbReference type="STRING" id="685588.A0A067SW89"/>
<keyword evidence="3" id="KW-1185">Reference proteome</keyword>
<accession>A0A067SW89</accession>
<sequence length="858" mass="97791">EGIGKNCACQRLPCTTRCTDCFQSVMTCDLCFIQKHKSNPLHWAERWNGEFFERYDMSKLGQVITLGHHGEICPRVNYEDKSHLKSLIMVDVNGIHSVCLAYCRCAQSGDAVDQLLGARVFPASVIRPGTGFTFNLLETFHMDCLQSKKSAYDYVEALRRRTSNAFPTDVPDPYNQFLLVMRVWRALKAEKRSGQGHGIDKEFPDRPPGSIVVPCFACPEPGFNMDDSDFSDHDIHLNFIIWRHATTLFLSADGHFGLMQKAKNNDPEDISLMEGKGFFPPDGPYQEYVAQAGTSTEASKISSPQLTKSTCAKLHAANAQNKHKFRGCRCSGIVAVTCARHCIFRHGAIADLQLGEKYSNTYHALAGGVRYSRRNRFIVLTYDIACQFCINLKERFAQAFPTVSDIVNRIRHFVPKLHIQGHKDDCQYRWSLNFSRWTGRTDGERIESSWTEAKQAGGMTKEMNTGHRHDTLTDFQNDWNWVKAQKLAESLRRHLIDAKDLAAKKLDHYIGLSLLNGSARVESWSKLSTEPKLVKGEWHSVYRYKEPKFPSQAAVYRDMLDAEIKEQEAVDVPSRGTPIAIFLDTGFKIQSKQQLLLSEVAQAVRDYPNVELPVKLEQARHNLSSELNVWRKQQAELMSGAVDHLSQLPAATAVEHEVLLLPSDLSAKERTAYAVEHMVEDELCLRKGQAHDALRSLRAQVKYTMALSRYKVSKKNAIHGQYLNTRVGSMLRDANERQTGCMKKYQRARDAMIRLGLPADSKEFPKLGKDDLWTKNSSRFLELGDGRKTEGWIWRVGLPADMSEGEREEYLEDADRVQWFRAKADMERWQEEVEILTQEFRRAIRGFEKMDQVWSSLA</sequence>
<dbReference type="Pfam" id="PF18803">
    <property type="entry name" value="CxC2"/>
    <property type="match status" value="1"/>
</dbReference>
<evidence type="ECO:0000313" key="3">
    <source>
        <dbReference type="Proteomes" id="UP000027222"/>
    </source>
</evidence>
<dbReference type="OrthoDB" id="3256058at2759"/>
<proteinExistence type="predicted"/>
<feature type="domain" description="CxC2-like cysteine cluster KDZ transposase-associated" evidence="1">
    <location>
        <begin position="58"/>
        <end position="164"/>
    </location>
</feature>
<dbReference type="Pfam" id="PF18758">
    <property type="entry name" value="KDZ"/>
    <property type="match status" value="1"/>
</dbReference>
<evidence type="ECO:0000259" key="1">
    <source>
        <dbReference type="Pfam" id="PF18803"/>
    </source>
</evidence>
<dbReference type="HOGENOM" id="CLU_003703_13_0_1"/>